<keyword evidence="3" id="KW-1185">Reference proteome</keyword>
<gene>
    <name evidence="2" type="ORF">C7M71_009505</name>
</gene>
<sequence>MPLPVPVPVPVPPYFPGLAGYRELVAELHALGLRHAAELLRPPATPGAGAPTPPQGGLRVLDGLWFPGRGESRLLVDRAFLREAKDRWDASGDPRAPAVGGLLRRLGAALAADPQALHRVVLYQLCCLLRDSPGRPRAVDAEALGVHPEESGRLAAAVDGFPAAGPVRSAAECVVDAVAERRLNHAATLAGRLTAQSAADRALADLLVTVDQRVRQVGLLRRQAAEMRQRGRASEAARLLLRAVRQSVDDPAAMADLLASAAHCADEAQSADAVDLRTDVAPDGMRLRWTAVRGSRFGVGVGVGLGNTLQYRVLRFPDGRPEEAVEVATTTDRTSLLDPEVPPAVPLRYAVVPLRGHHLAGVPLATPLLVATPEVGRPVATAVPDGLALSWQPHPRAVAVRARRWAAGGPDSTSAPGAVVPCTADGLLDAELPPGSYRYLVASAYPGPSGEPVWSPGRTVEATAESWPSPVASLTVEPPDGEGRVRLRWTATARGQDRLVPWSRPPVTPGEDLSARLDGLPAALAEKPGPAAAQRQAELVPPPRTATRITAVTVLGRRAVAGPSVLIETPGTVTGLAVRRVDDGSHAEVRFDWPDPAVLVLVAWESDGTHYEHRVARSSYRAQGLRIPVDRGPSRVAVTPLPRPDAAAAVAGTAWAPLDPAPPPPTPAPPSPTPPGPTPPTPSPTRPRPPWPRRRTQRP</sequence>
<protein>
    <recommendedName>
        <fullName evidence="4">Fibronectin type-III domain-containing protein</fullName>
    </recommendedName>
</protein>
<reference evidence="3" key="1">
    <citation type="submission" date="2018-07" db="EMBL/GenBank/DDBJ databases">
        <title>Streptacidiphilus bronchialis DSM 106435 chromosome.</title>
        <authorList>
            <person name="Batra D."/>
            <person name="Gulvik C.A."/>
        </authorList>
    </citation>
    <scope>NUCLEOTIDE SEQUENCE [LARGE SCALE GENOMIC DNA]</scope>
    <source>
        <strain evidence="3">DSM 106435</strain>
    </source>
</reference>
<evidence type="ECO:0008006" key="4">
    <source>
        <dbReference type="Google" id="ProtNLM"/>
    </source>
</evidence>
<feature type="compositionally biased region" description="Low complexity" evidence="1">
    <location>
        <begin position="648"/>
        <end position="657"/>
    </location>
</feature>
<evidence type="ECO:0000313" key="3">
    <source>
        <dbReference type="Proteomes" id="UP000249340"/>
    </source>
</evidence>
<dbReference type="RefSeq" id="WP_114914287.1">
    <property type="nucleotide sequence ID" value="NZ_CP031264.1"/>
</dbReference>
<accession>A0A345SV89</accession>
<feature type="compositionally biased region" description="Pro residues" evidence="1">
    <location>
        <begin position="659"/>
        <end position="690"/>
    </location>
</feature>
<evidence type="ECO:0000256" key="1">
    <source>
        <dbReference type="SAM" id="MobiDB-lite"/>
    </source>
</evidence>
<evidence type="ECO:0000313" key="2">
    <source>
        <dbReference type="EMBL" id="AXI77644.1"/>
    </source>
</evidence>
<dbReference type="AlphaFoldDB" id="A0A345SV89"/>
<feature type="region of interest" description="Disordered" evidence="1">
    <location>
        <begin position="648"/>
        <end position="699"/>
    </location>
</feature>
<dbReference type="KEGG" id="stri:C7M71_009505"/>
<proteinExistence type="predicted"/>
<organism evidence="2 3">
    <name type="scientific">Peterkaempfera bronchialis</name>
    <dbReference type="NCBI Taxonomy" id="2126346"/>
    <lineage>
        <taxon>Bacteria</taxon>
        <taxon>Bacillati</taxon>
        <taxon>Actinomycetota</taxon>
        <taxon>Actinomycetes</taxon>
        <taxon>Kitasatosporales</taxon>
        <taxon>Streptomycetaceae</taxon>
        <taxon>Peterkaempfera</taxon>
    </lineage>
</organism>
<name>A0A345SV89_9ACTN</name>
<dbReference type="Proteomes" id="UP000249340">
    <property type="component" value="Chromosome"/>
</dbReference>
<dbReference type="OrthoDB" id="4332701at2"/>
<dbReference type="EMBL" id="CP031264">
    <property type="protein sequence ID" value="AXI77644.1"/>
    <property type="molecule type" value="Genomic_DNA"/>
</dbReference>